<feature type="domain" description="HTH cro/C1-type" evidence="2">
    <location>
        <begin position="8"/>
        <end position="64"/>
    </location>
</feature>
<protein>
    <submittedName>
        <fullName evidence="3">Helix-turn-helix transcriptional regulator</fullName>
    </submittedName>
</protein>
<dbReference type="AlphaFoldDB" id="A0A7H1E000"/>
<proteinExistence type="predicted"/>
<keyword evidence="1" id="KW-1133">Transmembrane helix</keyword>
<reference evidence="3 4" key="1">
    <citation type="submission" date="2020-07" db="EMBL/GenBank/DDBJ databases">
        <title>Complete genome and description of Chryseobacterium manosquense strain Marseille-Q2069 sp. nov.</title>
        <authorList>
            <person name="Boxberger M."/>
        </authorList>
    </citation>
    <scope>NUCLEOTIDE SEQUENCE [LARGE SCALE GENOMIC DNA]</scope>
    <source>
        <strain evidence="3 4">Marseille-Q2069</strain>
    </source>
</reference>
<feature type="transmembrane region" description="Helical" evidence="1">
    <location>
        <begin position="80"/>
        <end position="99"/>
    </location>
</feature>
<dbReference type="Pfam" id="PF01381">
    <property type="entry name" value="HTH_3"/>
    <property type="match status" value="1"/>
</dbReference>
<dbReference type="Gene3D" id="1.10.260.40">
    <property type="entry name" value="lambda repressor-like DNA-binding domains"/>
    <property type="match status" value="1"/>
</dbReference>
<dbReference type="InterPro" id="IPR010982">
    <property type="entry name" value="Lambda_DNA-bd_dom_sf"/>
</dbReference>
<feature type="transmembrane region" description="Helical" evidence="1">
    <location>
        <begin position="135"/>
        <end position="153"/>
    </location>
</feature>
<gene>
    <name evidence="3" type="ORF">H0S70_06240</name>
</gene>
<dbReference type="SMART" id="SM00530">
    <property type="entry name" value="HTH_XRE"/>
    <property type="match status" value="1"/>
</dbReference>
<dbReference type="EMBL" id="CP060203">
    <property type="protein sequence ID" value="QNS42558.1"/>
    <property type="molecule type" value="Genomic_DNA"/>
</dbReference>
<evidence type="ECO:0000313" key="4">
    <source>
        <dbReference type="Proteomes" id="UP000516438"/>
    </source>
</evidence>
<sequence length="187" mass="21417">MMSLGELVYNSRKNKNITQEELAELSKVNLRTIQRIENNENKPRESTLRMLFEVLEIKDPISEFNQITVKRNYGELVSEYFFLLIINMSLMGIIGWMTLDSEANLNTRFAGLLLSFFIPIFIVFMTKSMTKIERLLKFGSGFLIYIVSSIILVGFPTAFVTGLLVCLSISLLTLFYGDMMVNRKNAA</sequence>
<dbReference type="Proteomes" id="UP000516438">
    <property type="component" value="Chromosome"/>
</dbReference>
<dbReference type="KEGG" id="cmaq:H0S70_06240"/>
<dbReference type="RefSeq" id="WP_188322086.1">
    <property type="nucleotide sequence ID" value="NZ_CP060203.1"/>
</dbReference>
<dbReference type="GO" id="GO:0003677">
    <property type="term" value="F:DNA binding"/>
    <property type="evidence" value="ECO:0007669"/>
    <property type="project" value="InterPro"/>
</dbReference>
<name>A0A7H1E000_9FLAO</name>
<dbReference type="SUPFAM" id="SSF47413">
    <property type="entry name" value="lambda repressor-like DNA-binding domains"/>
    <property type="match status" value="1"/>
</dbReference>
<accession>A0A7H1E000</accession>
<feature type="transmembrane region" description="Helical" evidence="1">
    <location>
        <begin position="105"/>
        <end position="123"/>
    </location>
</feature>
<keyword evidence="1" id="KW-0812">Transmembrane</keyword>
<keyword evidence="1" id="KW-0472">Membrane</keyword>
<evidence type="ECO:0000313" key="3">
    <source>
        <dbReference type="EMBL" id="QNS42558.1"/>
    </source>
</evidence>
<organism evidence="3 4">
    <name type="scientific">Chryseobacterium manosquense</name>
    <dbReference type="NCBI Taxonomy" id="2754694"/>
    <lineage>
        <taxon>Bacteria</taxon>
        <taxon>Pseudomonadati</taxon>
        <taxon>Bacteroidota</taxon>
        <taxon>Flavobacteriia</taxon>
        <taxon>Flavobacteriales</taxon>
        <taxon>Weeksellaceae</taxon>
        <taxon>Chryseobacterium group</taxon>
        <taxon>Chryseobacterium</taxon>
    </lineage>
</organism>
<keyword evidence="4" id="KW-1185">Reference proteome</keyword>
<evidence type="ECO:0000256" key="1">
    <source>
        <dbReference type="SAM" id="Phobius"/>
    </source>
</evidence>
<dbReference type="InterPro" id="IPR001387">
    <property type="entry name" value="Cro/C1-type_HTH"/>
</dbReference>
<dbReference type="CDD" id="cd00093">
    <property type="entry name" value="HTH_XRE"/>
    <property type="match status" value="1"/>
</dbReference>
<dbReference type="PROSITE" id="PS50943">
    <property type="entry name" value="HTH_CROC1"/>
    <property type="match status" value="1"/>
</dbReference>
<feature type="transmembrane region" description="Helical" evidence="1">
    <location>
        <begin position="159"/>
        <end position="177"/>
    </location>
</feature>
<evidence type="ECO:0000259" key="2">
    <source>
        <dbReference type="PROSITE" id="PS50943"/>
    </source>
</evidence>